<keyword evidence="1" id="KW-0812">Transmembrane</keyword>
<gene>
    <name evidence="2" type="ORF">OFUS_LOCUS18776</name>
</gene>
<sequence>MMVRRNGRFAKTNKPGNSGQFGKKLDSVIANEDSLNIPLLLYVVVPAFVIVVVAFTLLGLWYKYRYKRRGNKRFKEENDEGPPSNQQLMELEQISPDGAARSEDEYKPNHLYTYIDHIPNHSPERMVDRNRNTSTSSNVSRITLSSEQQGYCYITPGNAVLVFENTNPFATCNTSTCTSPSVKQDDGYLIPVNAVGEYDSLNFGTHKPPVRYHRLKHQNMWKRM</sequence>
<organism evidence="2 3">
    <name type="scientific">Owenia fusiformis</name>
    <name type="common">Polychaete worm</name>
    <dbReference type="NCBI Taxonomy" id="6347"/>
    <lineage>
        <taxon>Eukaryota</taxon>
        <taxon>Metazoa</taxon>
        <taxon>Spiralia</taxon>
        <taxon>Lophotrochozoa</taxon>
        <taxon>Annelida</taxon>
        <taxon>Polychaeta</taxon>
        <taxon>Sedentaria</taxon>
        <taxon>Canalipalpata</taxon>
        <taxon>Sabellida</taxon>
        <taxon>Oweniida</taxon>
        <taxon>Oweniidae</taxon>
        <taxon>Owenia</taxon>
    </lineage>
</organism>
<comment type="caution">
    <text evidence="2">The sequence shown here is derived from an EMBL/GenBank/DDBJ whole genome shotgun (WGS) entry which is preliminary data.</text>
</comment>
<evidence type="ECO:0000313" key="3">
    <source>
        <dbReference type="Proteomes" id="UP000749559"/>
    </source>
</evidence>
<accession>A0A8S4PLH0</accession>
<protein>
    <submittedName>
        <fullName evidence="2">Uncharacterized protein</fullName>
    </submittedName>
</protein>
<feature type="transmembrane region" description="Helical" evidence="1">
    <location>
        <begin position="39"/>
        <end position="62"/>
    </location>
</feature>
<dbReference type="Proteomes" id="UP000749559">
    <property type="component" value="Unassembled WGS sequence"/>
</dbReference>
<name>A0A8S4PLH0_OWEFU</name>
<keyword evidence="1" id="KW-1133">Transmembrane helix</keyword>
<evidence type="ECO:0000313" key="2">
    <source>
        <dbReference type="EMBL" id="CAH1794003.1"/>
    </source>
</evidence>
<evidence type="ECO:0000256" key="1">
    <source>
        <dbReference type="SAM" id="Phobius"/>
    </source>
</evidence>
<reference evidence="2" key="1">
    <citation type="submission" date="2022-03" db="EMBL/GenBank/DDBJ databases">
        <authorList>
            <person name="Martin C."/>
        </authorList>
    </citation>
    <scope>NUCLEOTIDE SEQUENCE</scope>
</reference>
<keyword evidence="3" id="KW-1185">Reference proteome</keyword>
<dbReference type="EMBL" id="CAIIXF020000009">
    <property type="protein sequence ID" value="CAH1794003.1"/>
    <property type="molecule type" value="Genomic_DNA"/>
</dbReference>
<dbReference type="AlphaFoldDB" id="A0A8S4PLH0"/>
<proteinExistence type="predicted"/>
<keyword evidence="1" id="KW-0472">Membrane</keyword>